<dbReference type="EC" id="7.1.1.9" evidence="5"/>
<reference evidence="25" key="1">
    <citation type="submission" date="2023-03" db="EMBL/GenBank/DDBJ databases">
        <title>Actinoallomurus iriomotensis NBRC 103681.</title>
        <authorList>
            <person name="Ichikawa N."/>
            <person name="Sato H."/>
            <person name="Tonouchi N."/>
        </authorList>
    </citation>
    <scope>NUCLEOTIDE SEQUENCE</scope>
    <source>
        <strain evidence="25">NBRC 103681</strain>
    </source>
</reference>
<dbReference type="PROSITE" id="PS50999">
    <property type="entry name" value="COX2_TM"/>
    <property type="match status" value="1"/>
</dbReference>
<dbReference type="SUPFAM" id="SSF81464">
    <property type="entry name" value="Cytochrome c oxidase subunit II-like, transmembrane region"/>
    <property type="match status" value="1"/>
</dbReference>
<dbReference type="PANTHER" id="PTHR22888">
    <property type="entry name" value="CYTOCHROME C OXIDASE, SUBUNIT II"/>
    <property type="match status" value="1"/>
</dbReference>
<evidence type="ECO:0000256" key="11">
    <source>
        <dbReference type="ARBA" id="ARBA00022729"/>
    </source>
</evidence>
<evidence type="ECO:0000256" key="5">
    <source>
        <dbReference type="ARBA" id="ARBA00012949"/>
    </source>
</evidence>
<evidence type="ECO:0000256" key="3">
    <source>
        <dbReference type="ARBA" id="ARBA00004651"/>
    </source>
</evidence>
<dbReference type="Pfam" id="PF00116">
    <property type="entry name" value="COX2"/>
    <property type="match status" value="1"/>
</dbReference>
<dbReference type="Proteomes" id="UP001165135">
    <property type="component" value="Unassembled WGS sequence"/>
</dbReference>
<evidence type="ECO:0000256" key="7">
    <source>
        <dbReference type="ARBA" id="ARBA00022475"/>
    </source>
</evidence>
<evidence type="ECO:0000256" key="17">
    <source>
        <dbReference type="ARBA" id="ARBA00024688"/>
    </source>
</evidence>
<evidence type="ECO:0000256" key="14">
    <source>
        <dbReference type="ARBA" id="ARBA00022989"/>
    </source>
</evidence>
<dbReference type="EMBL" id="BSTJ01000001">
    <property type="protein sequence ID" value="GLY72110.1"/>
    <property type="molecule type" value="Genomic_DNA"/>
</dbReference>
<keyword evidence="9 22" id="KW-0812">Transmembrane</keyword>
<sequence length="295" mass="32765">MNIDLIARDSGFIVGRQSVSPTRRRERRTPASAAAPGARRRLLTGAAALSALAFAATACSAEKVRLGLPTPVTEQGKRVLTLWQGSWVAALAVGALVWGLIIWAVLFHRKRSDQLPPQVRYNLPIEMLYTVVPFIIVAVLFYFTARDETYLEKLTPASQASDVTVVNVTAFQWSWQFDYPQYHTAPIVGQPVSPDDPHKPTFEIPVGKKVRFHLVSKDVIHSFWVPSFIFKRDIIPGAKTGQDFEVTPTKTGTYEGRCAELCGVEHGRMLFQVKIVPQAEFDQFISSHKASGSTQ</sequence>
<dbReference type="Proteomes" id="UP001165074">
    <property type="component" value="Unassembled WGS sequence"/>
</dbReference>
<dbReference type="AlphaFoldDB" id="A0A9W6VKW8"/>
<dbReference type="PANTHER" id="PTHR22888:SF9">
    <property type="entry name" value="CYTOCHROME C OXIDASE SUBUNIT 2"/>
    <property type="match status" value="1"/>
</dbReference>
<evidence type="ECO:0000313" key="25">
    <source>
        <dbReference type="EMBL" id="GLY72110.1"/>
    </source>
</evidence>
<dbReference type="InterPro" id="IPR045187">
    <property type="entry name" value="CcO_II"/>
</dbReference>
<evidence type="ECO:0000313" key="26">
    <source>
        <dbReference type="EMBL" id="GLY82906.1"/>
    </source>
</evidence>
<gene>
    <name evidence="25" type="primary">coxB</name>
    <name evidence="25" type="ORF">Airi01_003770</name>
    <name evidence="26" type="ORF">Airi02_008360</name>
</gene>
<dbReference type="InterPro" id="IPR008972">
    <property type="entry name" value="Cupredoxin"/>
</dbReference>
<evidence type="ECO:0000259" key="24">
    <source>
        <dbReference type="PROSITE" id="PS50999"/>
    </source>
</evidence>
<evidence type="ECO:0000259" key="23">
    <source>
        <dbReference type="PROSITE" id="PS50857"/>
    </source>
</evidence>
<evidence type="ECO:0000256" key="2">
    <source>
        <dbReference type="ARBA" id="ARBA00001971"/>
    </source>
</evidence>
<protein>
    <recommendedName>
        <fullName evidence="5">cytochrome-c oxidase</fullName>
        <ecNumber evidence="5">7.1.1.9</ecNumber>
    </recommendedName>
    <alternativeName>
        <fullName evidence="19">Cytochrome aa3 subunit 2</fullName>
    </alternativeName>
    <alternativeName>
        <fullName evidence="18">Cytochrome c oxidase polypeptide II</fullName>
    </alternativeName>
    <alternativeName>
        <fullName evidence="21">Oxidase aa(3) subunit 2</fullName>
    </alternativeName>
</protein>
<keyword evidence="7" id="KW-1003">Cell membrane</keyword>
<proteinExistence type="inferred from homology"/>
<feature type="transmembrane region" description="Helical" evidence="22">
    <location>
        <begin position="85"/>
        <end position="106"/>
    </location>
</feature>
<comment type="catalytic activity">
    <reaction evidence="20">
        <text>4 Fe(II)-[cytochrome c] + O2 + 8 H(+)(in) = 4 Fe(III)-[cytochrome c] + 2 H2O + 4 H(+)(out)</text>
        <dbReference type="Rhea" id="RHEA:11436"/>
        <dbReference type="Rhea" id="RHEA-COMP:10350"/>
        <dbReference type="Rhea" id="RHEA-COMP:14399"/>
        <dbReference type="ChEBI" id="CHEBI:15377"/>
        <dbReference type="ChEBI" id="CHEBI:15378"/>
        <dbReference type="ChEBI" id="CHEBI:15379"/>
        <dbReference type="ChEBI" id="CHEBI:29033"/>
        <dbReference type="ChEBI" id="CHEBI:29034"/>
        <dbReference type="EC" id="7.1.1.9"/>
    </reaction>
</comment>
<comment type="cofactor">
    <cofactor evidence="1">
        <name>Cu cation</name>
        <dbReference type="ChEBI" id="CHEBI:23378"/>
    </cofactor>
</comment>
<evidence type="ECO:0000313" key="28">
    <source>
        <dbReference type="Proteomes" id="UP001165135"/>
    </source>
</evidence>
<dbReference type="FunFam" id="1.10.287.90:FF:000003">
    <property type="entry name" value="Cytochrome C oxidase subunit II"/>
    <property type="match status" value="1"/>
</dbReference>
<keyword evidence="15" id="KW-0186">Copper</keyword>
<evidence type="ECO:0000256" key="4">
    <source>
        <dbReference type="ARBA" id="ARBA00007866"/>
    </source>
</evidence>
<name>A0A9W6VKW8_9ACTN</name>
<evidence type="ECO:0000256" key="20">
    <source>
        <dbReference type="ARBA" id="ARBA00047816"/>
    </source>
</evidence>
<comment type="similarity">
    <text evidence="4">Belongs to the cytochrome c oxidase subunit 2 family.</text>
</comment>
<dbReference type="SUPFAM" id="SSF49503">
    <property type="entry name" value="Cupredoxins"/>
    <property type="match status" value="1"/>
</dbReference>
<dbReference type="InterPro" id="IPR011759">
    <property type="entry name" value="Cyt_c_oxidase_su2_TM_dom"/>
</dbReference>
<keyword evidence="14 22" id="KW-1133">Transmembrane helix</keyword>
<evidence type="ECO:0000256" key="22">
    <source>
        <dbReference type="SAM" id="Phobius"/>
    </source>
</evidence>
<feature type="domain" description="Cytochrome oxidase subunit II transmembrane region profile" evidence="24">
    <location>
        <begin position="60"/>
        <end position="155"/>
    </location>
</feature>
<dbReference type="InterPro" id="IPR014222">
    <property type="entry name" value="Cyt_c_oxidase_su2"/>
</dbReference>
<keyword evidence="16 22" id="KW-0472">Membrane</keyword>
<dbReference type="Gene3D" id="1.10.287.90">
    <property type="match status" value="1"/>
</dbReference>
<keyword evidence="12" id="KW-1278">Translocase</keyword>
<reference evidence="26" key="2">
    <citation type="submission" date="2023-03" db="EMBL/GenBank/DDBJ databases">
        <title>Actinoallomurus iriomotensis NBRC 103684.</title>
        <authorList>
            <person name="Ichikawa N."/>
            <person name="Sato H."/>
            <person name="Tonouchi N."/>
        </authorList>
    </citation>
    <scope>NUCLEOTIDE SEQUENCE</scope>
    <source>
        <strain evidence="26">NBRC 103684</strain>
    </source>
</reference>
<evidence type="ECO:0000256" key="8">
    <source>
        <dbReference type="ARBA" id="ARBA00022660"/>
    </source>
</evidence>
<dbReference type="InterPro" id="IPR036257">
    <property type="entry name" value="Cyt_c_oxidase_su2_TM_sf"/>
</dbReference>
<comment type="caution">
    <text evidence="25">The sequence shown here is derived from an EMBL/GenBank/DDBJ whole genome shotgun (WGS) entry which is preliminary data.</text>
</comment>
<evidence type="ECO:0000256" key="9">
    <source>
        <dbReference type="ARBA" id="ARBA00022692"/>
    </source>
</evidence>
<dbReference type="GO" id="GO:0005507">
    <property type="term" value="F:copper ion binding"/>
    <property type="evidence" value="ECO:0007669"/>
    <property type="project" value="InterPro"/>
</dbReference>
<feature type="domain" description="Cytochrome oxidase subunit II copper A binding" evidence="23">
    <location>
        <begin position="161"/>
        <end position="287"/>
    </location>
</feature>
<comment type="subcellular location">
    <subcellularLocation>
        <location evidence="3">Cell membrane</location>
        <topology evidence="3">Multi-pass membrane protein</topology>
    </subcellularLocation>
</comment>
<comment type="cofactor">
    <cofactor evidence="2">
        <name>heme</name>
        <dbReference type="ChEBI" id="CHEBI:30413"/>
    </cofactor>
</comment>
<evidence type="ECO:0000256" key="18">
    <source>
        <dbReference type="ARBA" id="ARBA00031389"/>
    </source>
</evidence>
<accession>A0A9W6VKW8</accession>
<evidence type="ECO:0000256" key="13">
    <source>
        <dbReference type="ARBA" id="ARBA00022982"/>
    </source>
</evidence>
<dbReference type="InterPro" id="IPR001505">
    <property type="entry name" value="Copper_CuA"/>
</dbReference>
<dbReference type="GO" id="GO:0042773">
    <property type="term" value="P:ATP synthesis coupled electron transport"/>
    <property type="evidence" value="ECO:0007669"/>
    <property type="project" value="TreeGrafter"/>
</dbReference>
<evidence type="ECO:0000256" key="10">
    <source>
        <dbReference type="ARBA" id="ARBA00022723"/>
    </source>
</evidence>
<dbReference type="NCBIfam" id="TIGR02866">
    <property type="entry name" value="CoxB"/>
    <property type="match status" value="1"/>
</dbReference>
<organism evidence="25 28">
    <name type="scientific">Actinoallomurus iriomotensis</name>
    <dbReference type="NCBI Taxonomy" id="478107"/>
    <lineage>
        <taxon>Bacteria</taxon>
        <taxon>Bacillati</taxon>
        <taxon>Actinomycetota</taxon>
        <taxon>Actinomycetes</taxon>
        <taxon>Streptosporangiales</taxon>
        <taxon>Thermomonosporaceae</taxon>
        <taxon>Actinoallomurus</taxon>
    </lineage>
</organism>
<comment type="function">
    <text evidence="17">Subunits I and II form the functional core of the enzyme complex. Electrons originating in cytochrome c are transferred via heme a and Cu(A) to the binuclear center formed by heme a3 and Cu(B).</text>
</comment>
<dbReference type="PROSITE" id="PS50857">
    <property type="entry name" value="COX2_CUA"/>
    <property type="match status" value="1"/>
</dbReference>
<evidence type="ECO:0000256" key="19">
    <source>
        <dbReference type="ARBA" id="ARBA00031399"/>
    </source>
</evidence>
<dbReference type="EMBL" id="BSTK01000001">
    <property type="protein sequence ID" value="GLY82906.1"/>
    <property type="molecule type" value="Genomic_DNA"/>
</dbReference>
<evidence type="ECO:0000256" key="1">
    <source>
        <dbReference type="ARBA" id="ARBA00001935"/>
    </source>
</evidence>
<dbReference type="InterPro" id="IPR002429">
    <property type="entry name" value="CcO_II-like_C"/>
</dbReference>
<keyword evidence="6" id="KW-0813">Transport</keyword>
<dbReference type="Gene3D" id="2.60.40.420">
    <property type="entry name" value="Cupredoxins - blue copper proteins"/>
    <property type="match status" value="1"/>
</dbReference>
<feature type="transmembrane region" description="Helical" evidence="22">
    <location>
        <begin position="127"/>
        <end position="145"/>
    </location>
</feature>
<evidence type="ECO:0000256" key="16">
    <source>
        <dbReference type="ARBA" id="ARBA00023136"/>
    </source>
</evidence>
<evidence type="ECO:0000256" key="15">
    <source>
        <dbReference type="ARBA" id="ARBA00023008"/>
    </source>
</evidence>
<dbReference type="GO" id="GO:0016491">
    <property type="term" value="F:oxidoreductase activity"/>
    <property type="evidence" value="ECO:0007669"/>
    <property type="project" value="InterPro"/>
</dbReference>
<dbReference type="CDD" id="cd13919">
    <property type="entry name" value="CuRO_HCO_II_like_5"/>
    <property type="match status" value="1"/>
</dbReference>
<dbReference type="PROSITE" id="PS00078">
    <property type="entry name" value="COX2"/>
    <property type="match status" value="1"/>
</dbReference>
<keyword evidence="27" id="KW-1185">Reference proteome</keyword>
<evidence type="ECO:0000256" key="6">
    <source>
        <dbReference type="ARBA" id="ARBA00022448"/>
    </source>
</evidence>
<evidence type="ECO:0000256" key="12">
    <source>
        <dbReference type="ARBA" id="ARBA00022967"/>
    </source>
</evidence>
<evidence type="ECO:0000313" key="27">
    <source>
        <dbReference type="Proteomes" id="UP001165074"/>
    </source>
</evidence>
<keyword evidence="10" id="KW-0479">Metal-binding</keyword>
<dbReference type="GO" id="GO:0005886">
    <property type="term" value="C:plasma membrane"/>
    <property type="evidence" value="ECO:0007669"/>
    <property type="project" value="UniProtKB-SubCell"/>
</dbReference>
<dbReference type="GO" id="GO:0004129">
    <property type="term" value="F:cytochrome-c oxidase activity"/>
    <property type="evidence" value="ECO:0007669"/>
    <property type="project" value="UniProtKB-EC"/>
</dbReference>
<keyword evidence="8" id="KW-0679">Respiratory chain</keyword>
<evidence type="ECO:0000256" key="21">
    <source>
        <dbReference type="ARBA" id="ARBA00050058"/>
    </source>
</evidence>
<keyword evidence="11" id="KW-0732">Signal</keyword>
<keyword evidence="13" id="KW-0249">Electron transport</keyword>